<evidence type="ECO:0000259" key="1">
    <source>
        <dbReference type="Pfam" id="PF01607"/>
    </source>
</evidence>
<accession>A0A8J5TVC1</accession>
<reference evidence="2" key="1">
    <citation type="journal article" date="2021" name="Sci. Adv.">
        <title>The American lobster genome reveals insights on longevity, neural, and immune adaptations.</title>
        <authorList>
            <person name="Polinski J.M."/>
            <person name="Zimin A.V."/>
            <person name="Clark K.F."/>
            <person name="Kohn A.B."/>
            <person name="Sadowski N."/>
            <person name="Timp W."/>
            <person name="Ptitsyn A."/>
            <person name="Khanna P."/>
            <person name="Romanova D.Y."/>
            <person name="Williams P."/>
            <person name="Greenwood S.J."/>
            <person name="Moroz L.L."/>
            <person name="Walt D.R."/>
            <person name="Bodnar A.G."/>
        </authorList>
    </citation>
    <scope>NUCLEOTIDE SEQUENCE</scope>
    <source>
        <strain evidence="2">GMGI-L3</strain>
    </source>
</reference>
<dbReference type="GO" id="GO:0008061">
    <property type="term" value="F:chitin binding"/>
    <property type="evidence" value="ECO:0007669"/>
    <property type="project" value="InterPro"/>
</dbReference>
<dbReference type="SUPFAM" id="SSF57625">
    <property type="entry name" value="Invertebrate chitin-binding proteins"/>
    <property type="match status" value="1"/>
</dbReference>
<dbReference type="Pfam" id="PF01607">
    <property type="entry name" value="CBM_14"/>
    <property type="match status" value="1"/>
</dbReference>
<name>A0A8J5TVC1_HOMAM</name>
<dbReference type="PANTHER" id="PTHR22933">
    <property type="entry name" value="FI18007P1-RELATED"/>
    <property type="match status" value="1"/>
</dbReference>
<dbReference type="AlphaFoldDB" id="A0A8J5TVC1"/>
<protein>
    <submittedName>
        <fullName evidence="2">Putative Chitin binding Peritrophin-A domain-containing protein 29</fullName>
    </submittedName>
</protein>
<feature type="domain" description="Chitin-binding type-2" evidence="1">
    <location>
        <begin position="3"/>
        <end position="27"/>
    </location>
</feature>
<keyword evidence="3" id="KW-1185">Reference proteome</keyword>
<dbReference type="PANTHER" id="PTHR22933:SF43">
    <property type="entry name" value="LP10131P"/>
    <property type="match status" value="1"/>
</dbReference>
<sequence length="45" mass="5156">MGSFLCPNGTLFNQEYFVCDWWYNVDCNEAISSYGLNARIGVVEE</sequence>
<dbReference type="EMBL" id="JAHLQT010001765">
    <property type="protein sequence ID" value="KAG7177797.1"/>
    <property type="molecule type" value="Genomic_DNA"/>
</dbReference>
<gene>
    <name evidence="2" type="ORF">Hamer_G025975</name>
</gene>
<dbReference type="Proteomes" id="UP000747542">
    <property type="component" value="Unassembled WGS sequence"/>
</dbReference>
<organism evidence="2 3">
    <name type="scientific">Homarus americanus</name>
    <name type="common">American lobster</name>
    <dbReference type="NCBI Taxonomy" id="6706"/>
    <lineage>
        <taxon>Eukaryota</taxon>
        <taxon>Metazoa</taxon>
        <taxon>Ecdysozoa</taxon>
        <taxon>Arthropoda</taxon>
        <taxon>Crustacea</taxon>
        <taxon>Multicrustacea</taxon>
        <taxon>Malacostraca</taxon>
        <taxon>Eumalacostraca</taxon>
        <taxon>Eucarida</taxon>
        <taxon>Decapoda</taxon>
        <taxon>Pleocyemata</taxon>
        <taxon>Astacidea</taxon>
        <taxon>Nephropoidea</taxon>
        <taxon>Nephropidae</taxon>
        <taxon>Homarus</taxon>
    </lineage>
</organism>
<evidence type="ECO:0000313" key="2">
    <source>
        <dbReference type="EMBL" id="KAG7177797.1"/>
    </source>
</evidence>
<dbReference type="InterPro" id="IPR052976">
    <property type="entry name" value="Scoloptoxin-like"/>
</dbReference>
<dbReference type="InterPro" id="IPR002557">
    <property type="entry name" value="Chitin-bd_dom"/>
</dbReference>
<dbReference type="Gene3D" id="2.170.140.10">
    <property type="entry name" value="Chitin binding domain"/>
    <property type="match status" value="1"/>
</dbReference>
<dbReference type="GO" id="GO:0005576">
    <property type="term" value="C:extracellular region"/>
    <property type="evidence" value="ECO:0007669"/>
    <property type="project" value="InterPro"/>
</dbReference>
<proteinExistence type="predicted"/>
<dbReference type="InterPro" id="IPR036508">
    <property type="entry name" value="Chitin-bd_dom_sf"/>
</dbReference>
<comment type="caution">
    <text evidence="2">The sequence shown here is derived from an EMBL/GenBank/DDBJ whole genome shotgun (WGS) entry which is preliminary data.</text>
</comment>
<evidence type="ECO:0000313" key="3">
    <source>
        <dbReference type="Proteomes" id="UP000747542"/>
    </source>
</evidence>